<dbReference type="eggNOG" id="ENOG502RQJ8">
    <property type="taxonomic scope" value="Eukaryota"/>
</dbReference>
<dbReference type="OrthoDB" id="4026613at2759"/>
<dbReference type="GeneID" id="2899467"/>
<proteinExistence type="predicted"/>
<accession>Q6BY47</accession>
<dbReference type="AlphaFoldDB" id="Q6BY47"/>
<reference evidence="1 2" key="1">
    <citation type="journal article" date="2004" name="Nature">
        <title>Genome evolution in yeasts.</title>
        <authorList>
            <consortium name="Genolevures"/>
            <person name="Dujon B."/>
            <person name="Sherman D."/>
            <person name="Fischer G."/>
            <person name="Durrens P."/>
            <person name="Casaregola S."/>
            <person name="Lafontaine I."/>
            <person name="de Montigny J."/>
            <person name="Marck C."/>
            <person name="Neuveglise C."/>
            <person name="Talla E."/>
            <person name="Goffard N."/>
            <person name="Frangeul L."/>
            <person name="Aigle M."/>
            <person name="Anthouard V."/>
            <person name="Babour A."/>
            <person name="Barbe V."/>
            <person name="Barnay S."/>
            <person name="Blanchin S."/>
            <person name="Beckerich J.M."/>
            <person name="Beyne E."/>
            <person name="Bleykasten C."/>
            <person name="Boisrame A."/>
            <person name="Boyer J."/>
            <person name="Cattolico L."/>
            <person name="Confanioleri F."/>
            <person name="de Daruvar A."/>
            <person name="Despons L."/>
            <person name="Fabre E."/>
            <person name="Fairhead C."/>
            <person name="Ferry-Dumazet H."/>
            <person name="Groppi A."/>
            <person name="Hantraye F."/>
            <person name="Hennequin C."/>
            <person name="Jauniaux N."/>
            <person name="Joyet P."/>
            <person name="Kachouri R."/>
            <person name="Kerrest A."/>
            <person name="Koszul R."/>
            <person name="Lemaire M."/>
            <person name="Lesur I."/>
            <person name="Ma L."/>
            <person name="Muller H."/>
            <person name="Nicaud J.M."/>
            <person name="Nikolski M."/>
            <person name="Oztas S."/>
            <person name="Ozier-Kalogeropoulos O."/>
            <person name="Pellenz S."/>
            <person name="Potier S."/>
            <person name="Richard G.F."/>
            <person name="Straub M.L."/>
            <person name="Suleau A."/>
            <person name="Swennene D."/>
            <person name="Tekaia F."/>
            <person name="Wesolowski-Louvel M."/>
            <person name="Westhof E."/>
            <person name="Wirth B."/>
            <person name="Zeniou-Meyer M."/>
            <person name="Zivanovic I."/>
            <person name="Bolotin-Fukuhara M."/>
            <person name="Thierry A."/>
            <person name="Bouchier C."/>
            <person name="Caudron B."/>
            <person name="Scarpelli C."/>
            <person name="Gaillardin C."/>
            <person name="Weissenbach J."/>
            <person name="Wincker P."/>
            <person name="Souciet J.L."/>
        </authorList>
    </citation>
    <scope>NUCLEOTIDE SEQUENCE [LARGE SCALE GENOMIC DNA]</scope>
    <source>
        <strain evidence="2">ATCC 36239 / CBS 767 / BCRC 21394 / JCM 1990 / NBRC 0083 / IGC 2968</strain>
    </source>
</reference>
<name>Q6BY47_DEBHA</name>
<dbReference type="InParanoid" id="Q6BY47"/>
<organism evidence="1 2">
    <name type="scientific">Debaryomyces hansenii (strain ATCC 36239 / CBS 767 / BCRC 21394 / JCM 1990 / NBRC 0083 / IGC 2968)</name>
    <name type="common">Yeast</name>
    <name type="synonym">Torulaspora hansenii</name>
    <dbReference type="NCBI Taxonomy" id="284592"/>
    <lineage>
        <taxon>Eukaryota</taxon>
        <taxon>Fungi</taxon>
        <taxon>Dikarya</taxon>
        <taxon>Ascomycota</taxon>
        <taxon>Saccharomycotina</taxon>
        <taxon>Pichiomycetes</taxon>
        <taxon>Debaryomycetaceae</taxon>
        <taxon>Debaryomyces</taxon>
    </lineage>
</organism>
<gene>
    <name evidence="1" type="ordered locus">DEHA2A12474g</name>
</gene>
<dbReference type="Proteomes" id="UP000000599">
    <property type="component" value="Chromosome A"/>
</dbReference>
<dbReference type="EMBL" id="CR382133">
    <property type="protein sequence ID" value="CAG84847.2"/>
    <property type="molecule type" value="Genomic_DNA"/>
</dbReference>
<evidence type="ECO:0000313" key="2">
    <source>
        <dbReference type="Proteomes" id="UP000000599"/>
    </source>
</evidence>
<dbReference type="HOGENOM" id="CLU_1525103_0_0_1"/>
<keyword evidence="2" id="KW-1185">Reference proteome</keyword>
<dbReference type="RefSeq" id="XP_456872.2">
    <property type="nucleotide sequence ID" value="XM_456872.2"/>
</dbReference>
<evidence type="ECO:0000313" key="1">
    <source>
        <dbReference type="EMBL" id="CAG84847.2"/>
    </source>
</evidence>
<protein>
    <submittedName>
        <fullName evidence="1">DEHA2A12474p</fullName>
    </submittedName>
</protein>
<dbReference type="KEGG" id="dha:DEHA2A12474g"/>
<sequence>MILNNCAGDVKKMSRNRQALLDQLDNIAMFSTSESSELKAVDTLALEQKDYYDDTDTEMSDISRYTDSFNDNGSIGTTDTKNTDIIPTSRPTMKELPELPKHTIRNHQSFQKQINIGMMNIQNLGNVLDCVEDLLLQENQMIEEELANVIREIGDSVPNNTFNVSLEHMLTGRPKR</sequence>